<dbReference type="EMBL" id="KR029578">
    <property type="protein sequence ID" value="AKH46055.1"/>
    <property type="molecule type" value="Genomic_DNA"/>
</dbReference>
<name>A0A0F7L2H5_9VIRU</name>
<organism evidence="2">
    <name type="scientific">uncultured marine virus</name>
    <dbReference type="NCBI Taxonomy" id="186617"/>
    <lineage>
        <taxon>Viruses</taxon>
        <taxon>environmental samples</taxon>
    </lineage>
</organism>
<keyword evidence="1" id="KW-0472">Membrane</keyword>
<reference evidence="2" key="1">
    <citation type="journal article" date="2015" name="Front. Microbiol.">
        <title>Combining genomic sequencing methods to explore viral diversity and reveal potential virus-host interactions.</title>
        <authorList>
            <person name="Chow C.E."/>
            <person name="Winget D.M."/>
            <person name="White R.A.III."/>
            <person name="Hallam S.J."/>
            <person name="Suttle C.A."/>
        </authorList>
    </citation>
    <scope>NUCLEOTIDE SEQUENCE</scope>
    <source>
        <strain evidence="2">Anoxic3_3</strain>
    </source>
</reference>
<keyword evidence="1" id="KW-0812">Transmembrane</keyword>
<sequence length="56" mass="6764">MDELRFIVQVFKDIVLIIFMISSSAFFITCSVITYRCYREDEECIQTCDIRTNMRR</sequence>
<feature type="transmembrane region" description="Helical" evidence="1">
    <location>
        <begin position="14"/>
        <end position="35"/>
    </location>
</feature>
<reference evidence="2" key="2">
    <citation type="submission" date="2015-03" db="EMBL/GenBank/DDBJ databases">
        <authorList>
            <person name="Chow C.-E.T."/>
            <person name="Winget D.M."/>
            <person name="White R.A.III."/>
            <person name="Hallam S.J."/>
            <person name="Suttle C.A."/>
        </authorList>
    </citation>
    <scope>NUCLEOTIDE SEQUENCE</scope>
    <source>
        <strain evidence="2">Anoxic3_3</strain>
    </source>
</reference>
<evidence type="ECO:0000256" key="1">
    <source>
        <dbReference type="SAM" id="Phobius"/>
    </source>
</evidence>
<protein>
    <submittedName>
        <fullName evidence="2">Uncharacterized protein</fullName>
    </submittedName>
</protein>
<evidence type="ECO:0000313" key="2">
    <source>
        <dbReference type="EMBL" id="AKH46055.1"/>
    </source>
</evidence>
<proteinExistence type="predicted"/>
<accession>A0A0F7L2H5</accession>
<keyword evidence="1" id="KW-1133">Transmembrane helix</keyword>